<feature type="region of interest" description="Disordered" evidence="1">
    <location>
        <begin position="100"/>
        <end position="151"/>
    </location>
</feature>
<proteinExistence type="predicted"/>
<keyword evidence="2" id="KW-0472">Membrane</keyword>
<keyword evidence="2" id="KW-0812">Transmembrane</keyword>
<dbReference type="EMBL" id="DXBU01000176">
    <property type="protein sequence ID" value="HIZ23684.1"/>
    <property type="molecule type" value="Genomic_DNA"/>
</dbReference>
<accession>A0A9D2IUL3</accession>
<comment type="caution">
    <text evidence="3">The sequence shown here is derived from an EMBL/GenBank/DDBJ whole genome shotgun (WGS) entry which is preliminary data.</text>
</comment>
<feature type="compositionally biased region" description="Basic and acidic residues" evidence="1">
    <location>
        <begin position="105"/>
        <end position="123"/>
    </location>
</feature>
<evidence type="ECO:0000256" key="2">
    <source>
        <dbReference type="SAM" id="Phobius"/>
    </source>
</evidence>
<sequence>MLLHILWMILKFIFIILGVLLGILLLAVLLVLFCPVRYRASAVKEEEALTRIQADGSVSWLFHGIWIKIHFADQKLTREIRIFGISLESLKKFLGLFRRKKKKSRLPEKEPLPKRNDRQKETASIEQKNPEPVSHRAAQEIKKPDGKPAFA</sequence>
<feature type="non-terminal residue" evidence="3">
    <location>
        <position position="151"/>
    </location>
</feature>
<evidence type="ECO:0000313" key="4">
    <source>
        <dbReference type="Proteomes" id="UP000824041"/>
    </source>
</evidence>
<dbReference type="AlphaFoldDB" id="A0A9D2IUL3"/>
<reference evidence="3" key="1">
    <citation type="journal article" date="2021" name="PeerJ">
        <title>Extensive microbial diversity within the chicken gut microbiome revealed by metagenomics and culture.</title>
        <authorList>
            <person name="Gilroy R."/>
            <person name="Ravi A."/>
            <person name="Getino M."/>
            <person name="Pursley I."/>
            <person name="Horton D.L."/>
            <person name="Alikhan N.F."/>
            <person name="Baker D."/>
            <person name="Gharbi K."/>
            <person name="Hall N."/>
            <person name="Watson M."/>
            <person name="Adriaenssens E.M."/>
            <person name="Foster-Nyarko E."/>
            <person name="Jarju S."/>
            <person name="Secka A."/>
            <person name="Antonio M."/>
            <person name="Oren A."/>
            <person name="Chaudhuri R.R."/>
            <person name="La Ragione R."/>
            <person name="Hildebrand F."/>
            <person name="Pallen M.J."/>
        </authorList>
    </citation>
    <scope>NUCLEOTIDE SEQUENCE</scope>
    <source>
        <strain evidence="3">14324</strain>
    </source>
</reference>
<evidence type="ECO:0000256" key="1">
    <source>
        <dbReference type="SAM" id="MobiDB-lite"/>
    </source>
</evidence>
<feature type="transmembrane region" description="Helical" evidence="2">
    <location>
        <begin position="12"/>
        <end position="34"/>
    </location>
</feature>
<gene>
    <name evidence="3" type="ORF">IAA21_12995</name>
</gene>
<dbReference type="Proteomes" id="UP000824041">
    <property type="component" value="Unassembled WGS sequence"/>
</dbReference>
<name>A0A9D2IUL3_9FIRM</name>
<protein>
    <submittedName>
        <fullName evidence="3">Uncharacterized protein</fullName>
    </submittedName>
</protein>
<reference evidence="3" key="2">
    <citation type="submission" date="2021-04" db="EMBL/GenBank/DDBJ databases">
        <authorList>
            <person name="Gilroy R."/>
        </authorList>
    </citation>
    <scope>NUCLEOTIDE SEQUENCE</scope>
    <source>
        <strain evidence="3">14324</strain>
    </source>
</reference>
<keyword evidence="2" id="KW-1133">Transmembrane helix</keyword>
<evidence type="ECO:0000313" key="3">
    <source>
        <dbReference type="EMBL" id="HIZ23684.1"/>
    </source>
</evidence>
<feature type="compositionally biased region" description="Basic and acidic residues" evidence="1">
    <location>
        <begin position="133"/>
        <end position="151"/>
    </location>
</feature>
<organism evidence="3 4">
    <name type="scientific">Candidatus Blautia faecigallinarum</name>
    <dbReference type="NCBI Taxonomy" id="2838488"/>
    <lineage>
        <taxon>Bacteria</taxon>
        <taxon>Bacillati</taxon>
        <taxon>Bacillota</taxon>
        <taxon>Clostridia</taxon>
        <taxon>Lachnospirales</taxon>
        <taxon>Lachnospiraceae</taxon>
        <taxon>Blautia</taxon>
    </lineage>
</organism>